<evidence type="ECO:0000256" key="9">
    <source>
        <dbReference type="PIRSR" id="PIRSR005096-1"/>
    </source>
</evidence>
<dbReference type="InterPro" id="IPR008183">
    <property type="entry name" value="Aldose_1/G6P_1-epimerase"/>
</dbReference>
<evidence type="ECO:0000256" key="11">
    <source>
        <dbReference type="PIRSR" id="PIRSR005096-3"/>
    </source>
</evidence>
<dbReference type="PIRSF" id="PIRSF005096">
    <property type="entry name" value="GALM"/>
    <property type="match status" value="1"/>
</dbReference>
<reference evidence="12" key="1">
    <citation type="submission" date="2022-11" db="EMBL/GenBank/DDBJ databases">
        <title>WGS-based characterization of Bacillus cereus isolated from food &amp; feed additives.</title>
        <authorList>
            <person name="Bogaerts B."/>
            <person name="Fraiture M.-A."/>
            <person name="Roosens N.H.C."/>
            <person name="De Keersmaecker S.C.J."/>
            <person name="Vanneste K."/>
        </authorList>
    </citation>
    <scope>NUCLEOTIDE SEQUENCE</scope>
    <source>
        <strain evidence="12">74.2</strain>
    </source>
</reference>
<evidence type="ECO:0000256" key="8">
    <source>
        <dbReference type="PIRNR" id="PIRNR005096"/>
    </source>
</evidence>
<evidence type="ECO:0000256" key="2">
    <source>
        <dbReference type="ARBA" id="ARBA00005028"/>
    </source>
</evidence>
<evidence type="ECO:0000256" key="1">
    <source>
        <dbReference type="ARBA" id="ARBA00001614"/>
    </source>
</evidence>
<dbReference type="Gene3D" id="2.70.98.10">
    <property type="match status" value="1"/>
</dbReference>
<dbReference type="GO" id="GO:0004034">
    <property type="term" value="F:aldose 1-epimerase activity"/>
    <property type="evidence" value="ECO:0007669"/>
    <property type="project" value="UniProtKB-EC"/>
</dbReference>
<sequence length="347" mass="39272">MNVKEEIFGEVDGREVKSFTMMNDQGMKITCIDLGCTITRIDVPDKKGNLENIVLGFDCLEEYLKYSPYFGAVIGRVAGRIYPSSFNLDDVTYHLPNNEGETHLHGGPNGFHQVIWESSISQSPNEINITFTYMSPDGEGGYPGNLKVSVVYTLTNNNELVITYYGISDKNTLLNVTNHTYFNLSGNLKKDILQHELTIKSDQFLELNRSLLPTSKLINVENTPFDFRSGKRIICGVKSEHPQNKIVGRGYDHPFLLGENKQQICLIDHSNGRKMIIKTDEPCVVLYTGNMLGDHFQIRGVPCRKYLGLCLETQRPPNSIHNREFASILLEKDKEYHSKTCFSFTLA</sequence>
<dbReference type="AlphaFoldDB" id="A0AAP4CJ92"/>
<keyword evidence="6 8" id="KW-0413">Isomerase</keyword>
<evidence type="ECO:0000313" key="12">
    <source>
        <dbReference type="EMBL" id="MDK7390068.1"/>
    </source>
</evidence>
<evidence type="ECO:0000256" key="6">
    <source>
        <dbReference type="ARBA" id="ARBA00023235"/>
    </source>
</evidence>
<evidence type="ECO:0000256" key="5">
    <source>
        <dbReference type="ARBA" id="ARBA00014165"/>
    </source>
</evidence>
<feature type="binding site" evidence="10">
    <location>
        <position position="252"/>
    </location>
    <ligand>
        <name>beta-D-galactose</name>
        <dbReference type="ChEBI" id="CHEBI:27667"/>
    </ligand>
</feature>
<comment type="pathway">
    <text evidence="2 8">Carbohydrate metabolism; hexose metabolism.</text>
</comment>
<comment type="similarity">
    <text evidence="3 8">Belongs to the aldose epimerase family.</text>
</comment>
<dbReference type="PROSITE" id="PS00545">
    <property type="entry name" value="ALDOSE_1_EPIMERASE"/>
    <property type="match status" value="1"/>
</dbReference>
<dbReference type="EC" id="5.1.3.3" evidence="4 8"/>
<feature type="binding site" evidence="11">
    <location>
        <begin position="179"/>
        <end position="181"/>
    </location>
    <ligand>
        <name>beta-D-galactose</name>
        <dbReference type="ChEBI" id="CHEBI:27667"/>
    </ligand>
</feature>
<dbReference type="InterPro" id="IPR011013">
    <property type="entry name" value="Gal_mutarotase_sf_dom"/>
</dbReference>
<evidence type="ECO:0000256" key="4">
    <source>
        <dbReference type="ARBA" id="ARBA00013185"/>
    </source>
</evidence>
<dbReference type="EMBL" id="JAPNPE010000001">
    <property type="protein sequence ID" value="MDK7390068.1"/>
    <property type="molecule type" value="Genomic_DNA"/>
</dbReference>
<dbReference type="InterPro" id="IPR018052">
    <property type="entry name" value="Ald1_epimerase_CS"/>
</dbReference>
<dbReference type="InterPro" id="IPR047215">
    <property type="entry name" value="Galactose_mutarotase-like"/>
</dbReference>
<evidence type="ECO:0000256" key="7">
    <source>
        <dbReference type="ARBA" id="ARBA00023277"/>
    </source>
</evidence>
<organism evidence="12 13">
    <name type="scientific">Bacillus pacificus</name>
    <dbReference type="NCBI Taxonomy" id="2026187"/>
    <lineage>
        <taxon>Bacteria</taxon>
        <taxon>Bacillati</taxon>
        <taxon>Bacillota</taxon>
        <taxon>Bacilli</taxon>
        <taxon>Bacillales</taxon>
        <taxon>Bacillaceae</taxon>
        <taxon>Bacillus</taxon>
        <taxon>Bacillus cereus group</taxon>
    </lineage>
</organism>
<protein>
    <recommendedName>
        <fullName evidence="5 8">Aldose 1-epimerase</fullName>
        <ecNumber evidence="4 8">5.1.3.3</ecNumber>
    </recommendedName>
</protein>
<feature type="active site" description="Proton acceptor" evidence="9">
    <location>
        <position position="312"/>
    </location>
</feature>
<accession>A0AAP4CJ92</accession>
<name>A0AAP4CJ92_9BACI</name>
<keyword evidence="7 8" id="KW-0119">Carbohydrate metabolism</keyword>
<dbReference type="InterPro" id="IPR014718">
    <property type="entry name" value="GH-type_carb-bd"/>
</dbReference>
<dbReference type="NCBIfam" id="NF008277">
    <property type="entry name" value="PRK11055.1"/>
    <property type="match status" value="1"/>
</dbReference>
<evidence type="ECO:0000313" key="13">
    <source>
        <dbReference type="Proteomes" id="UP001174229"/>
    </source>
</evidence>
<evidence type="ECO:0000256" key="3">
    <source>
        <dbReference type="ARBA" id="ARBA00006206"/>
    </source>
</evidence>
<dbReference type="PANTHER" id="PTHR10091">
    <property type="entry name" value="ALDOSE-1-EPIMERASE"/>
    <property type="match status" value="1"/>
</dbReference>
<dbReference type="Proteomes" id="UP001174229">
    <property type="component" value="Unassembled WGS sequence"/>
</dbReference>
<feature type="active site" description="Proton donor" evidence="9">
    <location>
        <position position="179"/>
    </location>
</feature>
<dbReference type="InterPro" id="IPR015443">
    <property type="entry name" value="Aldose_1-epimerase"/>
</dbReference>
<dbReference type="GO" id="GO:0030246">
    <property type="term" value="F:carbohydrate binding"/>
    <property type="evidence" value="ECO:0007669"/>
    <property type="project" value="InterPro"/>
</dbReference>
<dbReference type="GO" id="GO:0005737">
    <property type="term" value="C:cytoplasm"/>
    <property type="evidence" value="ECO:0007669"/>
    <property type="project" value="TreeGrafter"/>
</dbReference>
<comment type="caution">
    <text evidence="12">The sequence shown here is derived from an EMBL/GenBank/DDBJ whole genome shotgun (WGS) entry which is preliminary data.</text>
</comment>
<proteinExistence type="inferred from homology"/>
<dbReference type="PANTHER" id="PTHR10091:SF0">
    <property type="entry name" value="GALACTOSE MUTAROTASE"/>
    <property type="match status" value="1"/>
</dbReference>
<dbReference type="GO" id="GO:0006006">
    <property type="term" value="P:glucose metabolic process"/>
    <property type="evidence" value="ECO:0007669"/>
    <property type="project" value="TreeGrafter"/>
</dbReference>
<dbReference type="RefSeq" id="WP_001101055.1">
    <property type="nucleotide sequence ID" value="NZ_CP099450.1"/>
</dbReference>
<gene>
    <name evidence="12" type="ORF">OWO78_01290</name>
</gene>
<dbReference type="SUPFAM" id="SSF74650">
    <property type="entry name" value="Galactose mutarotase-like"/>
    <property type="match status" value="1"/>
</dbReference>
<comment type="catalytic activity">
    <reaction evidence="1 8">
        <text>alpha-D-glucose = beta-D-glucose</text>
        <dbReference type="Rhea" id="RHEA:10264"/>
        <dbReference type="ChEBI" id="CHEBI:15903"/>
        <dbReference type="ChEBI" id="CHEBI:17925"/>
        <dbReference type="EC" id="5.1.3.3"/>
    </reaction>
</comment>
<dbReference type="CDD" id="cd09019">
    <property type="entry name" value="galactose_mutarotase_like"/>
    <property type="match status" value="1"/>
</dbReference>
<evidence type="ECO:0000256" key="10">
    <source>
        <dbReference type="PIRSR" id="PIRSR005096-2"/>
    </source>
</evidence>
<dbReference type="GO" id="GO:0033499">
    <property type="term" value="P:galactose catabolic process via UDP-galactose, Leloir pathway"/>
    <property type="evidence" value="ECO:0007669"/>
    <property type="project" value="TreeGrafter"/>
</dbReference>
<dbReference type="Pfam" id="PF01263">
    <property type="entry name" value="Aldose_epim"/>
    <property type="match status" value="1"/>
</dbReference>